<dbReference type="EMBL" id="HBEZ01006181">
    <property type="protein sequence ID" value="CAD8625826.1"/>
    <property type="molecule type" value="Transcribed_RNA"/>
</dbReference>
<sequence>MTQWRKQRISIAAVLVSVSIVVSMNVDYIDNLFSPELELESAGLKSPLVEKVPKANPAPCDADHFPCDLSSVYPDPLSPEIAWGHKYSKDMTIPRGLGYYHIKPSDQPLPEAPDPRIWGQLGPSTSNIAPYIEGDAIPPNVRYYPGEEPLSDDAQSRVERARVPALNHEEDDFIPLSLGYYSSEVPLRLDDTDGFDPSSQAYMRDSSFYGDAYRAAYPFDPENRPKFYEAAAAA</sequence>
<accession>A0A7S0M044</accession>
<evidence type="ECO:0000313" key="1">
    <source>
        <dbReference type="EMBL" id="CAD8625826.1"/>
    </source>
</evidence>
<name>A0A7S0M044_9CRYP</name>
<dbReference type="AlphaFoldDB" id="A0A7S0M044"/>
<protein>
    <submittedName>
        <fullName evidence="1">Uncharacterized protein</fullName>
    </submittedName>
</protein>
<proteinExistence type="predicted"/>
<organism evidence="1">
    <name type="scientific">Cryptomonas curvata</name>
    <dbReference type="NCBI Taxonomy" id="233186"/>
    <lineage>
        <taxon>Eukaryota</taxon>
        <taxon>Cryptophyceae</taxon>
        <taxon>Cryptomonadales</taxon>
        <taxon>Cryptomonadaceae</taxon>
        <taxon>Cryptomonas</taxon>
    </lineage>
</organism>
<reference evidence="1" key="1">
    <citation type="submission" date="2021-01" db="EMBL/GenBank/DDBJ databases">
        <authorList>
            <person name="Corre E."/>
            <person name="Pelletier E."/>
            <person name="Niang G."/>
            <person name="Scheremetjew M."/>
            <person name="Finn R."/>
            <person name="Kale V."/>
            <person name="Holt S."/>
            <person name="Cochrane G."/>
            <person name="Meng A."/>
            <person name="Brown T."/>
            <person name="Cohen L."/>
        </authorList>
    </citation>
    <scope>NUCLEOTIDE SEQUENCE</scope>
    <source>
        <strain evidence="1">CCAP979/52</strain>
    </source>
</reference>
<gene>
    <name evidence="1" type="ORF">CCUR1050_LOCUS3503</name>
</gene>